<proteinExistence type="predicted"/>
<name>A0A1B6G2H6_9HEMI</name>
<organism evidence="2">
    <name type="scientific">Cuerna arida</name>
    <dbReference type="NCBI Taxonomy" id="1464854"/>
    <lineage>
        <taxon>Eukaryota</taxon>
        <taxon>Metazoa</taxon>
        <taxon>Ecdysozoa</taxon>
        <taxon>Arthropoda</taxon>
        <taxon>Hexapoda</taxon>
        <taxon>Insecta</taxon>
        <taxon>Pterygota</taxon>
        <taxon>Neoptera</taxon>
        <taxon>Paraneoptera</taxon>
        <taxon>Hemiptera</taxon>
        <taxon>Auchenorrhyncha</taxon>
        <taxon>Membracoidea</taxon>
        <taxon>Cicadellidae</taxon>
        <taxon>Cicadellinae</taxon>
        <taxon>Proconiini</taxon>
        <taxon>Cuerna</taxon>
    </lineage>
</organism>
<gene>
    <name evidence="2" type="ORF">g.9691</name>
</gene>
<feature type="region of interest" description="Disordered" evidence="1">
    <location>
        <begin position="22"/>
        <end position="50"/>
    </location>
</feature>
<protein>
    <submittedName>
        <fullName evidence="2">Uncharacterized protein</fullName>
    </submittedName>
</protein>
<reference evidence="2" key="1">
    <citation type="submission" date="2015-11" db="EMBL/GenBank/DDBJ databases">
        <title>De novo transcriptome assembly of four potential Pierce s Disease insect vectors from Arizona vineyards.</title>
        <authorList>
            <person name="Tassone E.E."/>
        </authorList>
    </citation>
    <scope>NUCLEOTIDE SEQUENCE</scope>
</reference>
<feature type="non-terminal residue" evidence="2">
    <location>
        <position position="129"/>
    </location>
</feature>
<evidence type="ECO:0000256" key="1">
    <source>
        <dbReference type="SAM" id="MobiDB-lite"/>
    </source>
</evidence>
<dbReference type="AlphaFoldDB" id="A0A1B6G2H6"/>
<sequence>MNPAFPPLQVLPAASGSTESVLFTASKRSRGEEESGAGALGKRSKSGNPLNSLVREAMSILDVNTSKMSKASVWVLRETTMGQEKEIARLREEVAYMRGRVDERSSIRFLSERGGSFSEVLKSSVGEAI</sequence>
<accession>A0A1B6G2H6</accession>
<evidence type="ECO:0000313" key="2">
    <source>
        <dbReference type="EMBL" id="JAS56646.1"/>
    </source>
</evidence>
<dbReference type="EMBL" id="GECZ01013123">
    <property type="protein sequence ID" value="JAS56646.1"/>
    <property type="molecule type" value="Transcribed_RNA"/>
</dbReference>